<evidence type="ECO:0000256" key="1">
    <source>
        <dbReference type="SAM" id="MobiDB-lite"/>
    </source>
</evidence>
<dbReference type="AlphaFoldDB" id="A0A383AV26"/>
<sequence length="171" mass="18868">YEFLAVGSAQEFIRRVFHFLPAHSPALDDLVRTATGLQRVGINTAARPDSAIDLAQASDQPMVVLGPSRLRHVIDSVGYRVISTYQRADGARRLLRGPGKILAGLYRWFRRTPLAASRALPPSAAELSTAQSRRLDEEYANSNRRLGDLFGLPLDELGYPYPPRGPEEPSS</sequence>
<protein>
    <submittedName>
        <fullName evidence="2">Uncharacterized protein</fullName>
    </submittedName>
</protein>
<feature type="region of interest" description="Disordered" evidence="1">
    <location>
        <begin position="148"/>
        <end position="171"/>
    </location>
</feature>
<organism evidence="2">
    <name type="scientific">marine metagenome</name>
    <dbReference type="NCBI Taxonomy" id="408172"/>
    <lineage>
        <taxon>unclassified sequences</taxon>
        <taxon>metagenomes</taxon>
        <taxon>ecological metagenomes</taxon>
    </lineage>
</organism>
<reference evidence="2" key="1">
    <citation type="submission" date="2018-05" db="EMBL/GenBank/DDBJ databases">
        <authorList>
            <person name="Lanie J.A."/>
            <person name="Ng W.-L."/>
            <person name="Kazmierczak K.M."/>
            <person name="Andrzejewski T.M."/>
            <person name="Davidsen T.M."/>
            <person name="Wayne K.J."/>
            <person name="Tettelin H."/>
            <person name="Glass J.I."/>
            <person name="Rusch D."/>
            <person name="Podicherti R."/>
            <person name="Tsui H.-C.T."/>
            <person name="Winkler M.E."/>
        </authorList>
    </citation>
    <scope>NUCLEOTIDE SEQUENCE</scope>
</reference>
<feature type="non-terminal residue" evidence="2">
    <location>
        <position position="1"/>
    </location>
</feature>
<accession>A0A383AV26</accession>
<name>A0A383AV26_9ZZZZ</name>
<dbReference type="EMBL" id="UINC01195000">
    <property type="protein sequence ID" value="SVE11370.1"/>
    <property type="molecule type" value="Genomic_DNA"/>
</dbReference>
<evidence type="ECO:0000313" key="2">
    <source>
        <dbReference type="EMBL" id="SVE11370.1"/>
    </source>
</evidence>
<proteinExistence type="predicted"/>
<gene>
    <name evidence="2" type="ORF">METZ01_LOCUS464224</name>
</gene>